<accession>A0AAE5A8Z4</accession>
<sequence length="41" mass="4608">MSASAIESEATGVPHPVSDSQTFRRAFKDLRDGFAQRELWL</sequence>
<gene>
    <name evidence="1" type="ORF">R4315_24250</name>
</gene>
<feature type="non-terminal residue" evidence="1">
    <location>
        <position position="41"/>
    </location>
</feature>
<protein>
    <submittedName>
        <fullName evidence="1">ABC transporter permease</fullName>
    </submittedName>
</protein>
<evidence type="ECO:0000313" key="2">
    <source>
        <dbReference type="Proteomes" id="UP001185863"/>
    </source>
</evidence>
<dbReference type="EMBL" id="JAWLUP010000096">
    <property type="protein sequence ID" value="MDV7267638.1"/>
    <property type="molecule type" value="Genomic_DNA"/>
</dbReference>
<reference evidence="1" key="1">
    <citation type="submission" date="2023-10" db="EMBL/GenBank/DDBJ databases">
        <title>Development of a sustainable strategy for remediation of hydrocarbon-contaminated territories based on the waste exchange concept.</title>
        <authorList>
            <person name="Krivoruchko A."/>
        </authorList>
    </citation>
    <scope>NUCLEOTIDE SEQUENCE</scope>
    <source>
        <strain evidence="1">IEGM 68</strain>
    </source>
</reference>
<evidence type="ECO:0000313" key="1">
    <source>
        <dbReference type="EMBL" id="MDV7267638.1"/>
    </source>
</evidence>
<organism evidence="1 2">
    <name type="scientific">Rhodococcus oxybenzonivorans</name>
    <dbReference type="NCBI Taxonomy" id="1990687"/>
    <lineage>
        <taxon>Bacteria</taxon>
        <taxon>Bacillati</taxon>
        <taxon>Actinomycetota</taxon>
        <taxon>Actinomycetes</taxon>
        <taxon>Mycobacteriales</taxon>
        <taxon>Nocardiaceae</taxon>
        <taxon>Rhodococcus</taxon>
    </lineage>
</organism>
<dbReference type="AlphaFoldDB" id="A0AAE5A8Z4"/>
<comment type="caution">
    <text evidence="1">The sequence shown here is derived from an EMBL/GenBank/DDBJ whole genome shotgun (WGS) entry which is preliminary data.</text>
</comment>
<dbReference type="Proteomes" id="UP001185863">
    <property type="component" value="Unassembled WGS sequence"/>
</dbReference>
<proteinExistence type="predicted"/>
<name>A0AAE5A8Z4_9NOCA</name>